<feature type="region of interest" description="Disordered" evidence="4">
    <location>
        <begin position="206"/>
        <end position="249"/>
    </location>
</feature>
<keyword evidence="3" id="KW-0175">Coiled coil</keyword>
<protein>
    <submittedName>
        <fullName evidence="6">Protein ENDOSPERM DEFECTIVE 1</fullName>
    </submittedName>
</protein>
<dbReference type="PANTHER" id="PTHR31807:SF6">
    <property type="entry name" value="PROTEIN ENDOSPERM DEFECTIVE 1-RELATED"/>
    <property type="match status" value="1"/>
</dbReference>
<dbReference type="EMBL" id="JBFOLK010000003">
    <property type="protein sequence ID" value="KAL2524156.1"/>
    <property type="molecule type" value="Genomic_DNA"/>
</dbReference>
<name>A0ABD1UGK2_9LAMI</name>
<keyword evidence="7" id="KW-1185">Reference proteome</keyword>
<proteinExistence type="inferred from homology"/>
<evidence type="ECO:0000313" key="6">
    <source>
        <dbReference type="EMBL" id="KAL2524156.1"/>
    </source>
</evidence>
<evidence type="ECO:0000313" key="7">
    <source>
        <dbReference type="Proteomes" id="UP001604336"/>
    </source>
</evidence>
<dbReference type="Gene3D" id="2.40.70.10">
    <property type="entry name" value="Acid Proteases"/>
    <property type="match status" value="2"/>
</dbReference>
<evidence type="ECO:0000256" key="3">
    <source>
        <dbReference type="SAM" id="Coils"/>
    </source>
</evidence>
<sequence>MTESTGGSAADASAEVGVPPLPQRRPRVREVSSRFMSPLVQSNTTPTPTPSENPRSKSVHRRQSSRDENHVPETTRSLDTPLIPHHTVSYNKSLATNSVAAVATVQKKQQQQRLRHLKENGDQNQQQQAALGVRLSSRPDTPVAIATDRFVPSRYRQTPHSVNRGNQMNNSSNGCSAVTAATRLLQEATSGSNNYRETVDKKISRISTSRYDDSDSCSTASSQGSSSCPNSPLFLQTNKGRSLPEARSSVPDVDKWLAERSSNNAGKVTSDCARSLNFSSSVKMGGSLCLPPHPSSCVRLGVDARKGRKVSNHQEDVHSLKMLYNHYLQWRFANAKAEATVNAQKREAEIKLYSLGSKISDLRDGVKKKRSELGILQGIKALSMIVEAQMPYLDAWSALEEDYSTSLSGISNALHNSSLRVPVSGEVQVEVKDLQEALNSAVKVMELIGSHVQRFIPKAEEVDTSISELARVVSGEKALIEECGDLLSKEYTAQVKESSLRGALIQLHRKVDGQHLKYPALHLPLFHMRGRHSPENSEPPLPFAEALARDDARVKSLNSRLIKNNLTAARASRHLVEPEATTIPLNPRGVHWLVGSPFDPEGSSTYKSLSCDTSQCSSLKDATLNSPRCTSSNVCIYEVSYGDKSYSSGYLSQDSLSLAASSQPTQSDFVFGCGQDNDGLFGKSSGLFGLARNELSMFSQLSTQYGKSFSYCLPTPDGQTGSGGFLSIGTTSSTTTYKFTPMLTDSRLPSLYFLKLSAITVSGKTINVPSSNYNVPTIIDSGTVISRLAVSIYTALRQEMVQIISSKYQMTEPYSLLDACFKGSLESISATVPLVQLIFQTGGELNLAPHNVLIQVTEGTTCLAFAGNS</sequence>
<evidence type="ECO:0000256" key="4">
    <source>
        <dbReference type="SAM" id="MobiDB-lite"/>
    </source>
</evidence>
<feature type="compositionally biased region" description="Basic and acidic residues" evidence="4">
    <location>
        <begin position="64"/>
        <end position="73"/>
    </location>
</feature>
<dbReference type="Pfam" id="PF14543">
    <property type="entry name" value="TAXi_N"/>
    <property type="match status" value="1"/>
</dbReference>
<dbReference type="Proteomes" id="UP001604336">
    <property type="component" value="Unassembled WGS sequence"/>
</dbReference>
<evidence type="ECO:0000259" key="5">
    <source>
        <dbReference type="PROSITE" id="PS51767"/>
    </source>
</evidence>
<gene>
    <name evidence="6" type="ORF">Adt_09210</name>
</gene>
<evidence type="ECO:0000256" key="1">
    <source>
        <dbReference type="ARBA" id="ARBA00007447"/>
    </source>
</evidence>
<dbReference type="InterPro" id="IPR007573">
    <property type="entry name" value="QWRF"/>
</dbReference>
<organism evidence="6 7">
    <name type="scientific">Abeliophyllum distichum</name>
    <dbReference type="NCBI Taxonomy" id="126358"/>
    <lineage>
        <taxon>Eukaryota</taxon>
        <taxon>Viridiplantae</taxon>
        <taxon>Streptophyta</taxon>
        <taxon>Embryophyta</taxon>
        <taxon>Tracheophyta</taxon>
        <taxon>Spermatophyta</taxon>
        <taxon>Magnoliopsida</taxon>
        <taxon>eudicotyledons</taxon>
        <taxon>Gunneridae</taxon>
        <taxon>Pentapetalae</taxon>
        <taxon>asterids</taxon>
        <taxon>lamiids</taxon>
        <taxon>Lamiales</taxon>
        <taxon>Oleaceae</taxon>
        <taxon>Forsythieae</taxon>
        <taxon>Abeliophyllum</taxon>
    </lineage>
</organism>
<dbReference type="Pfam" id="PF14541">
    <property type="entry name" value="TAXi_C"/>
    <property type="match status" value="1"/>
</dbReference>
<dbReference type="AlphaFoldDB" id="A0ABD1UGK2"/>
<feature type="compositionally biased region" description="Low complexity" evidence="4">
    <location>
        <begin position="216"/>
        <end position="231"/>
    </location>
</feature>
<accession>A0ABD1UGK2</accession>
<feature type="region of interest" description="Disordered" evidence="4">
    <location>
        <begin position="1"/>
        <end position="84"/>
    </location>
</feature>
<feature type="domain" description="Peptidase A1" evidence="5">
    <location>
        <begin position="567"/>
        <end position="869"/>
    </location>
</feature>
<dbReference type="InterPro" id="IPR032799">
    <property type="entry name" value="TAXi_C"/>
</dbReference>
<dbReference type="Pfam" id="PF04484">
    <property type="entry name" value="QWRF"/>
    <property type="match status" value="1"/>
</dbReference>
<evidence type="ECO:0000256" key="2">
    <source>
        <dbReference type="ARBA" id="ARBA00010016"/>
    </source>
</evidence>
<reference evidence="7" key="1">
    <citation type="submission" date="2024-07" db="EMBL/GenBank/DDBJ databases">
        <title>Two chromosome-level genome assemblies of Korean endemic species Abeliophyllum distichum and Forsythia ovata (Oleaceae).</title>
        <authorList>
            <person name="Jang H."/>
        </authorList>
    </citation>
    <scope>NUCLEOTIDE SEQUENCE [LARGE SCALE GENOMIC DNA]</scope>
</reference>
<comment type="similarity">
    <text evidence="2">Belongs to the QWRF family.</text>
</comment>
<dbReference type="PROSITE" id="PS51767">
    <property type="entry name" value="PEPTIDASE_A1"/>
    <property type="match status" value="1"/>
</dbReference>
<dbReference type="InterPro" id="IPR033121">
    <property type="entry name" value="PEPTIDASE_A1"/>
</dbReference>
<comment type="caution">
    <text evidence="6">The sequence shown here is derived from an EMBL/GenBank/DDBJ whole genome shotgun (WGS) entry which is preliminary data.</text>
</comment>
<dbReference type="InterPro" id="IPR032861">
    <property type="entry name" value="TAXi_N"/>
</dbReference>
<comment type="similarity">
    <text evidence="1">Belongs to the peptidase A1 family.</text>
</comment>
<dbReference type="PANTHER" id="PTHR31807">
    <property type="entry name" value="AUGMIN FAMILY MEMBER"/>
    <property type="match status" value="1"/>
</dbReference>
<feature type="coiled-coil region" evidence="3">
    <location>
        <begin position="100"/>
        <end position="127"/>
    </location>
</feature>
<dbReference type="InterPro" id="IPR021109">
    <property type="entry name" value="Peptidase_aspartic_dom_sf"/>
</dbReference>
<dbReference type="SUPFAM" id="SSF50630">
    <property type="entry name" value="Acid proteases"/>
    <property type="match status" value="1"/>
</dbReference>